<organism evidence="4">
    <name type="scientific">marine metagenome</name>
    <dbReference type="NCBI Taxonomy" id="408172"/>
    <lineage>
        <taxon>unclassified sequences</taxon>
        <taxon>metagenomes</taxon>
        <taxon>ecological metagenomes</taxon>
    </lineage>
</organism>
<dbReference type="PANTHER" id="PTHR43963">
    <property type="entry name" value="CARBONYL REDUCTASE 1-RELATED"/>
    <property type="match status" value="1"/>
</dbReference>
<evidence type="ECO:0000256" key="1">
    <source>
        <dbReference type="ARBA" id="ARBA00006484"/>
    </source>
</evidence>
<dbReference type="AlphaFoldDB" id="A0A382D949"/>
<dbReference type="InterPro" id="IPR036291">
    <property type="entry name" value="NAD(P)-bd_dom_sf"/>
</dbReference>
<evidence type="ECO:0000256" key="2">
    <source>
        <dbReference type="ARBA" id="ARBA00022857"/>
    </source>
</evidence>
<dbReference type="PANTHER" id="PTHR43963:SF6">
    <property type="entry name" value="CHAIN DEHYDROGENASE FAMILY PROTEIN, PUTATIVE (AFU_ORTHOLOGUE AFUA_3G15350)-RELATED"/>
    <property type="match status" value="1"/>
</dbReference>
<keyword evidence="2" id="KW-0521">NADP</keyword>
<dbReference type="GO" id="GO:0016491">
    <property type="term" value="F:oxidoreductase activity"/>
    <property type="evidence" value="ECO:0007669"/>
    <property type="project" value="UniProtKB-KW"/>
</dbReference>
<dbReference type="PRINTS" id="PR00080">
    <property type="entry name" value="SDRFAMILY"/>
</dbReference>
<gene>
    <name evidence="4" type="ORF">METZ01_LOCUS187408</name>
</gene>
<evidence type="ECO:0000256" key="3">
    <source>
        <dbReference type="ARBA" id="ARBA00023002"/>
    </source>
</evidence>
<evidence type="ECO:0008006" key="5">
    <source>
        <dbReference type="Google" id="ProtNLM"/>
    </source>
</evidence>
<dbReference type="Gene3D" id="3.40.50.720">
    <property type="entry name" value="NAD(P)-binding Rossmann-like Domain"/>
    <property type="match status" value="1"/>
</dbReference>
<name>A0A382D949_9ZZZZ</name>
<evidence type="ECO:0000313" key="4">
    <source>
        <dbReference type="EMBL" id="SVB34554.1"/>
    </source>
</evidence>
<dbReference type="InterPro" id="IPR002347">
    <property type="entry name" value="SDR_fam"/>
</dbReference>
<dbReference type="PRINTS" id="PR00081">
    <property type="entry name" value="GDHRDH"/>
</dbReference>
<dbReference type="EMBL" id="UINC01038085">
    <property type="protein sequence ID" value="SVB34554.1"/>
    <property type="molecule type" value="Genomic_DNA"/>
</dbReference>
<reference evidence="4" key="1">
    <citation type="submission" date="2018-05" db="EMBL/GenBank/DDBJ databases">
        <authorList>
            <person name="Lanie J.A."/>
            <person name="Ng W.-L."/>
            <person name="Kazmierczak K.M."/>
            <person name="Andrzejewski T.M."/>
            <person name="Davidsen T.M."/>
            <person name="Wayne K.J."/>
            <person name="Tettelin H."/>
            <person name="Glass J.I."/>
            <person name="Rusch D."/>
            <person name="Podicherti R."/>
            <person name="Tsui H.-C.T."/>
            <person name="Winkler M.E."/>
        </authorList>
    </citation>
    <scope>NUCLEOTIDE SEQUENCE</scope>
</reference>
<sequence>MKRILVTGANKGIGLATVENLLQNHPDTFLILGSRDEKRGDEALGLLTSKEPSWSEPTTMLKIDVSSDDSVTMAAEKVASMFESEAKPMYGIINNAGIGSSSIGMEPTLQVNTWGIYRVCEAFIPLLEVSGRIVNVTSASGPNFVEAADDMTRNMLTDPVVQWDAVEEYMNRCISESKDTAPTTSGLGNAYGLSKACANALTLILARENPGLTINACTPGFIETDMTRPFAESQGKTATEMGMNTPEQGSAASVFLIMGEVPGSGMYFGSDCLRSPLDRYRSPGDPPYEGD</sequence>
<comment type="similarity">
    <text evidence="1">Belongs to the short-chain dehydrogenases/reductases (SDR) family.</text>
</comment>
<proteinExistence type="inferred from homology"/>
<accession>A0A382D949</accession>
<keyword evidence="3" id="KW-0560">Oxidoreductase</keyword>
<dbReference type="Pfam" id="PF00106">
    <property type="entry name" value="adh_short"/>
    <property type="match status" value="1"/>
</dbReference>
<dbReference type="SUPFAM" id="SSF51735">
    <property type="entry name" value="NAD(P)-binding Rossmann-fold domains"/>
    <property type="match status" value="1"/>
</dbReference>
<protein>
    <recommendedName>
        <fullName evidence="5">Ketoreductase (KR) domain-containing protein</fullName>
    </recommendedName>
</protein>